<feature type="transmembrane region" description="Helical" evidence="5">
    <location>
        <begin position="267"/>
        <end position="285"/>
    </location>
</feature>
<evidence type="ECO:0000256" key="2">
    <source>
        <dbReference type="ARBA" id="ARBA00022692"/>
    </source>
</evidence>
<reference evidence="6 7" key="1">
    <citation type="journal article" date="2020" name="ISME J.">
        <title>Uncovering the hidden diversity of litter-decomposition mechanisms in mushroom-forming fungi.</title>
        <authorList>
            <person name="Floudas D."/>
            <person name="Bentzer J."/>
            <person name="Ahren D."/>
            <person name="Johansson T."/>
            <person name="Persson P."/>
            <person name="Tunlid A."/>
        </authorList>
    </citation>
    <scope>NUCLEOTIDE SEQUENCE [LARGE SCALE GENOMIC DNA]</scope>
    <source>
        <strain evidence="6 7">CBS 291.85</strain>
    </source>
</reference>
<dbReference type="GO" id="GO:0005886">
    <property type="term" value="C:plasma membrane"/>
    <property type="evidence" value="ECO:0007669"/>
    <property type="project" value="TreeGrafter"/>
</dbReference>
<dbReference type="OrthoDB" id="2351791at2759"/>
<dbReference type="PANTHER" id="PTHR23501">
    <property type="entry name" value="MAJOR FACILITATOR SUPERFAMILY"/>
    <property type="match status" value="1"/>
</dbReference>
<comment type="subcellular location">
    <subcellularLocation>
        <location evidence="1">Membrane</location>
        <topology evidence="1">Multi-pass membrane protein</topology>
    </subcellularLocation>
</comment>
<dbReference type="InterPro" id="IPR036259">
    <property type="entry name" value="MFS_trans_sf"/>
</dbReference>
<comment type="caution">
    <text evidence="6">The sequence shown here is derived from an EMBL/GenBank/DDBJ whole genome shotgun (WGS) entry which is preliminary data.</text>
</comment>
<keyword evidence="2 5" id="KW-0812">Transmembrane</keyword>
<keyword evidence="4 5" id="KW-0472">Membrane</keyword>
<dbReference type="Gene3D" id="1.20.1250.20">
    <property type="entry name" value="MFS general substrate transporter like domains"/>
    <property type="match status" value="1"/>
</dbReference>
<feature type="transmembrane region" description="Helical" evidence="5">
    <location>
        <begin position="23"/>
        <end position="41"/>
    </location>
</feature>
<dbReference type="AlphaFoldDB" id="A0A8H5LZD4"/>
<dbReference type="SUPFAM" id="SSF103473">
    <property type="entry name" value="MFS general substrate transporter"/>
    <property type="match status" value="1"/>
</dbReference>
<feature type="transmembrane region" description="Helical" evidence="5">
    <location>
        <begin position="101"/>
        <end position="122"/>
    </location>
</feature>
<feature type="transmembrane region" description="Helical" evidence="5">
    <location>
        <begin position="193"/>
        <end position="219"/>
    </location>
</feature>
<name>A0A8H5LZD4_9AGAR</name>
<dbReference type="EMBL" id="JAACJM010000001">
    <property type="protein sequence ID" value="KAF5375143.1"/>
    <property type="molecule type" value="Genomic_DNA"/>
</dbReference>
<keyword evidence="7" id="KW-1185">Reference proteome</keyword>
<protein>
    <submittedName>
        <fullName evidence="6">Uncharacterized protein</fullName>
    </submittedName>
</protein>
<dbReference type="GO" id="GO:0022857">
    <property type="term" value="F:transmembrane transporter activity"/>
    <property type="evidence" value="ECO:0007669"/>
    <property type="project" value="TreeGrafter"/>
</dbReference>
<feature type="transmembrane region" description="Helical" evidence="5">
    <location>
        <begin position="159"/>
        <end position="181"/>
    </location>
</feature>
<evidence type="ECO:0000256" key="5">
    <source>
        <dbReference type="SAM" id="Phobius"/>
    </source>
</evidence>
<gene>
    <name evidence="6" type="ORF">D9758_000065</name>
</gene>
<evidence type="ECO:0000256" key="4">
    <source>
        <dbReference type="ARBA" id="ARBA00023136"/>
    </source>
</evidence>
<accession>A0A8H5LZD4</accession>
<dbReference type="Proteomes" id="UP000559256">
    <property type="component" value="Unassembled WGS sequence"/>
</dbReference>
<sequence>MGGTSCIIVGLDFATERGWQSPLTSILICLGLLILVCGGFYEVHTKRESLFPPTLFSNGTAALVLFITFLHNVAFNAGTFYLALFFQAAGGFTPLESGIRMLPYSLGSSVASIPAAWFIGSCQKRTHDTTGQNLVISAGFLMSAAGFGLLILLDEHSKIVYQIVFPLICGIGLGILLHALYQVFVKAFDPSEIATGTSAFFLVRFTAATAGITIAGAIFDARTGSFPPEVYSFFPGSSIDYNQLNKILPISLRNEALHVVSRAIQTIWMFCSPLLGLAFFMSLLLKKLPIDTKDGCAMDEKLTTENLAQKPAEEEKV</sequence>
<dbReference type="PANTHER" id="PTHR23501:SF102">
    <property type="entry name" value="DRUG TRANSPORTER, PUTATIVE (AFU_ORTHOLOGUE AFUA_3G08530)-RELATED"/>
    <property type="match status" value="1"/>
</dbReference>
<evidence type="ECO:0000256" key="1">
    <source>
        <dbReference type="ARBA" id="ARBA00004141"/>
    </source>
</evidence>
<evidence type="ECO:0000256" key="3">
    <source>
        <dbReference type="ARBA" id="ARBA00022989"/>
    </source>
</evidence>
<evidence type="ECO:0000313" key="6">
    <source>
        <dbReference type="EMBL" id="KAF5375143.1"/>
    </source>
</evidence>
<keyword evidence="3 5" id="KW-1133">Transmembrane helix</keyword>
<feature type="transmembrane region" description="Helical" evidence="5">
    <location>
        <begin position="62"/>
        <end position="89"/>
    </location>
</feature>
<proteinExistence type="predicted"/>
<organism evidence="6 7">
    <name type="scientific">Tetrapyrgos nigripes</name>
    <dbReference type="NCBI Taxonomy" id="182062"/>
    <lineage>
        <taxon>Eukaryota</taxon>
        <taxon>Fungi</taxon>
        <taxon>Dikarya</taxon>
        <taxon>Basidiomycota</taxon>
        <taxon>Agaricomycotina</taxon>
        <taxon>Agaricomycetes</taxon>
        <taxon>Agaricomycetidae</taxon>
        <taxon>Agaricales</taxon>
        <taxon>Marasmiineae</taxon>
        <taxon>Marasmiaceae</taxon>
        <taxon>Tetrapyrgos</taxon>
    </lineage>
</organism>
<feature type="transmembrane region" description="Helical" evidence="5">
    <location>
        <begin position="134"/>
        <end position="153"/>
    </location>
</feature>
<evidence type="ECO:0000313" key="7">
    <source>
        <dbReference type="Proteomes" id="UP000559256"/>
    </source>
</evidence>